<organism evidence="1 2">
    <name type="scientific">Auriscalpium vulgare</name>
    <dbReference type="NCBI Taxonomy" id="40419"/>
    <lineage>
        <taxon>Eukaryota</taxon>
        <taxon>Fungi</taxon>
        <taxon>Dikarya</taxon>
        <taxon>Basidiomycota</taxon>
        <taxon>Agaricomycotina</taxon>
        <taxon>Agaricomycetes</taxon>
        <taxon>Russulales</taxon>
        <taxon>Auriscalpiaceae</taxon>
        <taxon>Auriscalpium</taxon>
    </lineage>
</organism>
<comment type="caution">
    <text evidence="1">The sequence shown here is derived from an EMBL/GenBank/DDBJ whole genome shotgun (WGS) entry which is preliminary data.</text>
</comment>
<protein>
    <submittedName>
        <fullName evidence="1">Uncharacterized protein</fullName>
    </submittedName>
</protein>
<accession>A0ACB8RCH6</accession>
<evidence type="ECO:0000313" key="2">
    <source>
        <dbReference type="Proteomes" id="UP000814033"/>
    </source>
</evidence>
<name>A0ACB8RCH6_9AGAM</name>
<gene>
    <name evidence="1" type="ORF">FA95DRAFT_637833</name>
</gene>
<proteinExistence type="predicted"/>
<dbReference type="EMBL" id="MU276096">
    <property type="protein sequence ID" value="KAI0041876.1"/>
    <property type="molecule type" value="Genomic_DNA"/>
</dbReference>
<reference evidence="1" key="1">
    <citation type="submission" date="2021-02" db="EMBL/GenBank/DDBJ databases">
        <authorList>
            <consortium name="DOE Joint Genome Institute"/>
            <person name="Ahrendt S."/>
            <person name="Looney B.P."/>
            <person name="Miyauchi S."/>
            <person name="Morin E."/>
            <person name="Drula E."/>
            <person name="Courty P.E."/>
            <person name="Chicoki N."/>
            <person name="Fauchery L."/>
            <person name="Kohler A."/>
            <person name="Kuo A."/>
            <person name="Labutti K."/>
            <person name="Pangilinan J."/>
            <person name="Lipzen A."/>
            <person name="Riley R."/>
            <person name="Andreopoulos W."/>
            <person name="He G."/>
            <person name="Johnson J."/>
            <person name="Barry K.W."/>
            <person name="Grigoriev I.V."/>
            <person name="Nagy L."/>
            <person name="Hibbett D."/>
            <person name="Henrissat B."/>
            <person name="Matheny P.B."/>
            <person name="Labbe J."/>
            <person name="Martin F."/>
        </authorList>
    </citation>
    <scope>NUCLEOTIDE SEQUENCE</scope>
    <source>
        <strain evidence="1">FP105234-sp</strain>
    </source>
</reference>
<dbReference type="Proteomes" id="UP000814033">
    <property type="component" value="Unassembled WGS sequence"/>
</dbReference>
<sequence>MDRFPSPGLSNAPVHKTPNTRCSRGVVRTLYPRSLPLHTSIHMSALRSAKRRLEDEGSEQPTKRQAIEQSPDVEQITASDGHCDAESSPPERTSSERPQPHPPPSATSASQSAAGHAQRQTPLPRFLPLPDIAEEDELTSGQSTPFLSSHHSKYEHEVLHCYYRPLLPRSRGKKSQQEAGSAPSTAPDAVTQTTSPSPSPRQGFLKGVVSSFARRASQPSRRQRQSQFQAPLDAMTSLLKAQPPDSNQMRPSASKSREAAVLQEHHVSEPPADSPQYSLDSASQDHGMYAEGETLMEGRLETGSIMTINTSATTASVASQHKSFKSVDSRKSRMNMSIVPPGTPFLR</sequence>
<keyword evidence="2" id="KW-1185">Reference proteome</keyword>
<evidence type="ECO:0000313" key="1">
    <source>
        <dbReference type="EMBL" id="KAI0041876.1"/>
    </source>
</evidence>
<reference evidence="1" key="2">
    <citation type="journal article" date="2022" name="New Phytol.">
        <title>Evolutionary transition to the ectomycorrhizal habit in the genomes of a hyperdiverse lineage of mushroom-forming fungi.</title>
        <authorList>
            <person name="Looney B."/>
            <person name="Miyauchi S."/>
            <person name="Morin E."/>
            <person name="Drula E."/>
            <person name="Courty P.E."/>
            <person name="Kohler A."/>
            <person name="Kuo A."/>
            <person name="LaButti K."/>
            <person name="Pangilinan J."/>
            <person name="Lipzen A."/>
            <person name="Riley R."/>
            <person name="Andreopoulos W."/>
            <person name="He G."/>
            <person name="Johnson J."/>
            <person name="Nolan M."/>
            <person name="Tritt A."/>
            <person name="Barry K.W."/>
            <person name="Grigoriev I.V."/>
            <person name="Nagy L.G."/>
            <person name="Hibbett D."/>
            <person name="Henrissat B."/>
            <person name="Matheny P.B."/>
            <person name="Labbe J."/>
            <person name="Martin F.M."/>
        </authorList>
    </citation>
    <scope>NUCLEOTIDE SEQUENCE</scope>
    <source>
        <strain evidence="1">FP105234-sp</strain>
    </source>
</reference>